<dbReference type="PROSITE" id="PS51352">
    <property type="entry name" value="THIOREDOXIN_2"/>
    <property type="match status" value="1"/>
</dbReference>
<sequence>MWADFQCPFCRRFEGQTLPELRQRYVETGKMKFVWRNFENYGPESHDAAVAAYCAGEQGRFWEYHTTLYENQRGINTGVFTKTNLLRFADELGLEAASFTTCIGGLGYDAVISADKRLGRSEGVNGTPTFFINGEMIVGAQPTETFVELIETALLDAANSEG</sequence>
<dbReference type="AlphaFoldDB" id="A0A0F8XXD4"/>
<dbReference type="SUPFAM" id="SSF52833">
    <property type="entry name" value="Thioredoxin-like"/>
    <property type="match status" value="1"/>
</dbReference>
<keyword evidence="2" id="KW-0732">Signal</keyword>
<evidence type="ECO:0000256" key="5">
    <source>
        <dbReference type="ARBA" id="ARBA00023284"/>
    </source>
</evidence>
<gene>
    <name evidence="7" type="ORF">LCGC14_3163130</name>
</gene>
<keyword evidence="4" id="KW-1015">Disulfide bond</keyword>
<dbReference type="InterPro" id="IPR013766">
    <property type="entry name" value="Thioredoxin_domain"/>
</dbReference>
<keyword evidence="5" id="KW-0676">Redox-active center</keyword>
<dbReference type="Gene3D" id="3.40.30.10">
    <property type="entry name" value="Glutaredoxin"/>
    <property type="match status" value="1"/>
</dbReference>
<proteinExistence type="inferred from homology"/>
<comment type="similarity">
    <text evidence="1">Belongs to the thioredoxin family. DsbA subfamily.</text>
</comment>
<protein>
    <recommendedName>
        <fullName evidence="6">Thioredoxin domain-containing protein</fullName>
    </recommendedName>
</protein>
<organism evidence="7">
    <name type="scientific">marine sediment metagenome</name>
    <dbReference type="NCBI Taxonomy" id="412755"/>
    <lineage>
        <taxon>unclassified sequences</taxon>
        <taxon>metagenomes</taxon>
        <taxon>ecological metagenomes</taxon>
    </lineage>
</organism>
<feature type="domain" description="Thioredoxin" evidence="6">
    <location>
        <begin position="1"/>
        <end position="155"/>
    </location>
</feature>
<evidence type="ECO:0000256" key="4">
    <source>
        <dbReference type="ARBA" id="ARBA00023157"/>
    </source>
</evidence>
<dbReference type="PANTHER" id="PTHR13887:SF14">
    <property type="entry name" value="DISULFIDE BOND FORMATION PROTEIN D"/>
    <property type="match status" value="1"/>
</dbReference>
<name>A0A0F8XXD4_9ZZZZ</name>
<evidence type="ECO:0000313" key="7">
    <source>
        <dbReference type="EMBL" id="KKK46649.1"/>
    </source>
</evidence>
<dbReference type="EMBL" id="LAZR01069973">
    <property type="protein sequence ID" value="KKK46649.1"/>
    <property type="molecule type" value="Genomic_DNA"/>
</dbReference>
<keyword evidence="3" id="KW-0560">Oxidoreductase</keyword>
<evidence type="ECO:0000259" key="6">
    <source>
        <dbReference type="PROSITE" id="PS51352"/>
    </source>
</evidence>
<reference evidence="7" key="1">
    <citation type="journal article" date="2015" name="Nature">
        <title>Complex archaea that bridge the gap between prokaryotes and eukaryotes.</title>
        <authorList>
            <person name="Spang A."/>
            <person name="Saw J.H."/>
            <person name="Jorgensen S.L."/>
            <person name="Zaremba-Niedzwiedzka K."/>
            <person name="Martijn J."/>
            <person name="Lind A.E."/>
            <person name="van Eijk R."/>
            <person name="Schleper C."/>
            <person name="Guy L."/>
            <person name="Ettema T.J."/>
        </authorList>
    </citation>
    <scope>NUCLEOTIDE SEQUENCE</scope>
</reference>
<evidence type="ECO:0000256" key="3">
    <source>
        <dbReference type="ARBA" id="ARBA00023002"/>
    </source>
</evidence>
<evidence type="ECO:0000256" key="1">
    <source>
        <dbReference type="ARBA" id="ARBA00005791"/>
    </source>
</evidence>
<dbReference type="InterPro" id="IPR036249">
    <property type="entry name" value="Thioredoxin-like_sf"/>
</dbReference>
<dbReference type="InterPro" id="IPR012336">
    <property type="entry name" value="Thioredoxin-like_fold"/>
</dbReference>
<accession>A0A0F8XXD4</accession>
<dbReference type="Pfam" id="PF13462">
    <property type="entry name" value="Thioredoxin_4"/>
    <property type="match status" value="1"/>
</dbReference>
<comment type="caution">
    <text evidence="7">The sequence shown here is derived from an EMBL/GenBank/DDBJ whole genome shotgun (WGS) entry which is preliminary data.</text>
</comment>
<dbReference type="PANTHER" id="PTHR13887">
    <property type="entry name" value="GLUTATHIONE S-TRANSFERASE KAPPA"/>
    <property type="match status" value="1"/>
</dbReference>
<evidence type="ECO:0000256" key="2">
    <source>
        <dbReference type="ARBA" id="ARBA00022729"/>
    </source>
</evidence>
<dbReference type="GO" id="GO:0016491">
    <property type="term" value="F:oxidoreductase activity"/>
    <property type="evidence" value="ECO:0007669"/>
    <property type="project" value="UniProtKB-KW"/>
</dbReference>